<keyword evidence="2" id="KW-1185">Reference proteome</keyword>
<dbReference type="EMBL" id="CP074133">
    <property type="protein sequence ID" value="QUX23142.1"/>
    <property type="molecule type" value="Genomic_DNA"/>
</dbReference>
<evidence type="ECO:0008006" key="3">
    <source>
        <dbReference type="Google" id="ProtNLM"/>
    </source>
</evidence>
<dbReference type="RefSeq" id="WP_220564368.1">
    <property type="nucleotide sequence ID" value="NZ_CP074133.1"/>
</dbReference>
<proteinExistence type="predicted"/>
<protein>
    <recommendedName>
        <fullName evidence="3">Transcriptional regulator</fullName>
    </recommendedName>
</protein>
<dbReference type="Proteomes" id="UP000676079">
    <property type="component" value="Chromosome"/>
</dbReference>
<evidence type="ECO:0000313" key="2">
    <source>
        <dbReference type="Proteomes" id="UP000676079"/>
    </source>
</evidence>
<sequence length="172" mass="19153">MNDVPMLETLGECRVDGRPVRHRRAAELAAVLLLSDGAAPRDWLSTVLFEGDPSPSSLPTLAMRARRIGLDVRYEREIGAYRIGEGVRCDVVEFLFLLSHGYVAQAMEFYKGPFMVRSQSPFAVQTRAHLEQRIVEAVVDTGDARLMADTLRVVRDPGMRRALVRDADAALV</sequence>
<gene>
    <name evidence="1" type="ORF">KGD84_01695</name>
</gene>
<reference evidence="1 2" key="1">
    <citation type="submission" date="2021-05" db="EMBL/GenBank/DDBJ databases">
        <title>Direct Submission.</title>
        <authorList>
            <person name="Li K."/>
            <person name="Gao J."/>
        </authorList>
    </citation>
    <scope>NUCLEOTIDE SEQUENCE [LARGE SCALE GENOMIC DNA]</scope>
    <source>
        <strain evidence="1 2">Mg02</strain>
    </source>
</reference>
<organism evidence="1 2">
    <name type="scientific">Nocardiopsis changdeensis</name>
    <dbReference type="NCBI Taxonomy" id="2831969"/>
    <lineage>
        <taxon>Bacteria</taxon>
        <taxon>Bacillati</taxon>
        <taxon>Actinomycetota</taxon>
        <taxon>Actinomycetes</taxon>
        <taxon>Streptosporangiales</taxon>
        <taxon>Nocardiopsidaceae</taxon>
        <taxon>Nocardiopsis</taxon>
    </lineage>
</organism>
<accession>A0ABX8BM97</accession>
<evidence type="ECO:0000313" key="1">
    <source>
        <dbReference type="EMBL" id="QUX23142.1"/>
    </source>
</evidence>
<name>A0ABX8BM97_9ACTN</name>